<dbReference type="PANTHER" id="PTHR21666:SF288">
    <property type="entry name" value="CELL DIVISION PROTEIN YTFB"/>
    <property type="match status" value="1"/>
</dbReference>
<evidence type="ECO:0000256" key="5">
    <source>
        <dbReference type="ARBA" id="ARBA00022833"/>
    </source>
</evidence>
<evidence type="ECO:0000256" key="3">
    <source>
        <dbReference type="ARBA" id="ARBA00022723"/>
    </source>
</evidence>
<dbReference type="EMBL" id="JACHXA010000009">
    <property type="protein sequence ID" value="MBB3066520.1"/>
    <property type="molecule type" value="Genomic_DNA"/>
</dbReference>
<proteinExistence type="predicted"/>
<feature type="region of interest" description="Disordered" evidence="8">
    <location>
        <begin position="252"/>
        <end position="285"/>
    </location>
</feature>
<evidence type="ECO:0000256" key="1">
    <source>
        <dbReference type="ARBA" id="ARBA00001947"/>
    </source>
</evidence>
<feature type="signal peptide" evidence="9">
    <location>
        <begin position="1"/>
        <end position="24"/>
    </location>
</feature>
<dbReference type="Gene3D" id="2.70.70.10">
    <property type="entry name" value="Glucose Permease (Domain IIA)"/>
    <property type="match status" value="1"/>
</dbReference>
<evidence type="ECO:0000256" key="4">
    <source>
        <dbReference type="ARBA" id="ARBA00022801"/>
    </source>
</evidence>
<keyword evidence="4" id="KW-0378">Hydrolase</keyword>
<dbReference type="Proteomes" id="UP000581135">
    <property type="component" value="Unassembled WGS sequence"/>
</dbReference>
<dbReference type="Pfam" id="PF01551">
    <property type="entry name" value="Peptidase_M23"/>
    <property type="match status" value="1"/>
</dbReference>
<reference evidence="11 12" key="1">
    <citation type="submission" date="2020-08" db="EMBL/GenBank/DDBJ databases">
        <title>Genomic Encyclopedia of Type Strains, Phase III (KMG-III): the genomes of soil and plant-associated and newly described type strains.</title>
        <authorList>
            <person name="Whitman W."/>
        </authorList>
    </citation>
    <scope>NUCLEOTIDE SEQUENCE [LARGE SCALE GENOMIC DNA]</scope>
    <source>
        <strain evidence="11 12">CECT 8803</strain>
    </source>
</reference>
<evidence type="ECO:0000256" key="7">
    <source>
        <dbReference type="SAM" id="Coils"/>
    </source>
</evidence>
<sequence>MRPYCPVILLATLLVGSPAAGQQAALNGDQAPTALMEVEKALEADREKSEALSLKAKELQSEMQAIRAKLVDGAHRAQELESELSRIEQTLTVLEVEEARARVNLRQRRQQMARIIQGLQRMALLPKESLLLGPGSPVDLARGNLVLQAALPRIEEEARDLRTDLSDLAVLRGQIETQKRDLLATEVALAKERDGLSQLLERKVELEAATGEELAASRAHAQALSQKAADLRDLIARLERERLLASITLPAIKPDVPPPPSPATTPASVTPPAPSQTADGTAENMAPAVEEPAQTALLAPSAMPEDVRPFPDNPGSLVIPARGHLRYRFGAALPQSKAGGNAKGLYLETRPGAQVVAPYDGKVVYAQNFRGYGLILIIEHSGQYHSLLSGFERIDAIEGQWVLAGEPVGVMGDPGTGNPELYLELRRDGRPIDPLPWLAQEKEKVKS</sequence>
<dbReference type="InterPro" id="IPR050570">
    <property type="entry name" value="Cell_wall_metabolism_enzyme"/>
</dbReference>
<dbReference type="CDD" id="cd12797">
    <property type="entry name" value="M23_peptidase"/>
    <property type="match status" value="1"/>
</dbReference>
<keyword evidence="6" id="KW-0482">Metalloprotease</keyword>
<keyword evidence="5" id="KW-0862">Zinc</keyword>
<name>A0A839SXW8_9PROT</name>
<keyword evidence="9" id="KW-0732">Signal</keyword>
<feature type="compositionally biased region" description="Pro residues" evidence="8">
    <location>
        <begin position="255"/>
        <end position="274"/>
    </location>
</feature>
<evidence type="ECO:0000256" key="9">
    <source>
        <dbReference type="SAM" id="SignalP"/>
    </source>
</evidence>
<evidence type="ECO:0000313" key="11">
    <source>
        <dbReference type="EMBL" id="MBB3066520.1"/>
    </source>
</evidence>
<protein>
    <submittedName>
        <fullName evidence="11">Septal ring factor EnvC (AmiA/AmiB activator)</fullName>
    </submittedName>
</protein>
<evidence type="ECO:0000256" key="2">
    <source>
        <dbReference type="ARBA" id="ARBA00022670"/>
    </source>
</evidence>
<feature type="coiled-coil region" evidence="7">
    <location>
        <begin position="189"/>
        <end position="241"/>
    </location>
</feature>
<evidence type="ECO:0000313" key="12">
    <source>
        <dbReference type="Proteomes" id="UP000581135"/>
    </source>
</evidence>
<gene>
    <name evidence="11" type="ORF">FHR98_002828</name>
</gene>
<feature type="coiled-coil region" evidence="7">
    <location>
        <begin position="42"/>
        <end position="97"/>
    </location>
</feature>
<dbReference type="PANTHER" id="PTHR21666">
    <property type="entry name" value="PEPTIDASE-RELATED"/>
    <property type="match status" value="1"/>
</dbReference>
<organism evidence="11 12">
    <name type="scientific">Limibacillus halophilus</name>
    <dbReference type="NCBI Taxonomy" id="1579333"/>
    <lineage>
        <taxon>Bacteria</taxon>
        <taxon>Pseudomonadati</taxon>
        <taxon>Pseudomonadota</taxon>
        <taxon>Alphaproteobacteria</taxon>
        <taxon>Rhodospirillales</taxon>
        <taxon>Rhodovibrionaceae</taxon>
        <taxon>Limibacillus</taxon>
    </lineage>
</organism>
<dbReference type="SUPFAM" id="SSF51261">
    <property type="entry name" value="Duplicated hybrid motif"/>
    <property type="match status" value="1"/>
</dbReference>
<evidence type="ECO:0000259" key="10">
    <source>
        <dbReference type="Pfam" id="PF01551"/>
    </source>
</evidence>
<keyword evidence="2" id="KW-0645">Protease</keyword>
<keyword evidence="3" id="KW-0479">Metal-binding</keyword>
<evidence type="ECO:0000256" key="6">
    <source>
        <dbReference type="ARBA" id="ARBA00023049"/>
    </source>
</evidence>
<dbReference type="GO" id="GO:0004222">
    <property type="term" value="F:metalloendopeptidase activity"/>
    <property type="evidence" value="ECO:0007669"/>
    <property type="project" value="TreeGrafter"/>
</dbReference>
<dbReference type="GO" id="GO:0046872">
    <property type="term" value="F:metal ion binding"/>
    <property type="evidence" value="ECO:0007669"/>
    <property type="project" value="UniProtKB-KW"/>
</dbReference>
<keyword evidence="7" id="KW-0175">Coiled coil</keyword>
<dbReference type="InterPro" id="IPR011055">
    <property type="entry name" value="Dup_hybrid_motif"/>
</dbReference>
<dbReference type="AlphaFoldDB" id="A0A839SXW8"/>
<dbReference type="GO" id="GO:0006508">
    <property type="term" value="P:proteolysis"/>
    <property type="evidence" value="ECO:0007669"/>
    <property type="project" value="UniProtKB-KW"/>
</dbReference>
<feature type="chain" id="PRO_5032498560" evidence="9">
    <location>
        <begin position="25"/>
        <end position="447"/>
    </location>
</feature>
<keyword evidence="12" id="KW-1185">Reference proteome</keyword>
<evidence type="ECO:0000256" key="8">
    <source>
        <dbReference type="SAM" id="MobiDB-lite"/>
    </source>
</evidence>
<comment type="cofactor">
    <cofactor evidence="1">
        <name>Zn(2+)</name>
        <dbReference type="ChEBI" id="CHEBI:29105"/>
    </cofactor>
</comment>
<dbReference type="RefSeq" id="WP_183417356.1">
    <property type="nucleotide sequence ID" value="NZ_JACHXA010000009.1"/>
</dbReference>
<dbReference type="InterPro" id="IPR016047">
    <property type="entry name" value="M23ase_b-sheet_dom"/>
</dbReference>
<feature type="domain" description="M23ase beta-sheet core" evidence="10">
    <location>
        <begin position="342"/>
        <end position="434"/>
    </location>
</feature>
<comment type="caution">
    <text evidence="11">The sequence shown here is derived from an EMBL/GenBank/DDBJ whole genome shotgun (WGS) entry which is preliminary data.</text>
</comment>
<accession>A0A839SXW8</accession>